<dbReference type="InterPro" id="IPR011711">
    <property type="entry name" value="GntR_C"/>
</dbReference>
<dbReference type="GO" id="GO:0003700">
    <property type="term" value="F:DNA-binding transcription factor activity"/>
    <property type="evidence" value="ECO:0007669"/>
    <property type="project" value="InterPro"/>
</dbReference>
<dbReference type="RefSeq" id="WP_094450549.1">
    <property type="nucleotide sequence ID" value="NZ_NMVI01000015.1"/>
</dbReference>
<evidence type="ECO:0000259" key="4">
    <source>
        <dbReference type="PROSITE" id="PS50949"/>
    </source>
</evidence>
<keyword evidence="2" id="KW-0238">DNA-binding</keyword>
<reference evidence="5 6" key="1">
    <citation type="submission" date="2017-07" db="EMBL/GenBank/DDBJ databases">
        <title>Draft whole genome sequences of clinical Proprionibacteriaceae strains.</title>
        <authorList>
            <person name="Bernier A.-M."/>
            <person name="Bernard K."/>
            <person name="Domingo M.-C."/>
        </authorList>
    </citation>
    <scope>NUCLEOTIDE SEQUENCE [LARGE SCALE GENOMIC DNA]</scope>
    <source>
        <strain evidence="5 6">NML 160184</strain>
    </source>
</reference>
<keyword evidence="1" id="KW-0805">Transcription regulation</keyword>
<dbReference type="SMART" id="SM00895">
    <property type="entry name" value="FCD"/>
    <property type="match status" value="1"/>
</dbReference>
<protein>
    <submittedName>
        <fullName evidence="5">GntR family transcriptional regulator</fullName>
    </submittedName>
</protein>
<dbReference type="Gene3D" id="1.20.120.530">
    <property type="entry name" value="GntR ligand-binding domain-like"/>
    <property type="match status" value="1"/>
</dbReference>
<dbReference type="InterPro" id="IPR000524">
    <property type="entry name" value="Tscrpt_reg_HTH_GntR"/>
</dbReference>
<evidence type="ECO:0000256" key="1">
    <source>
        <dbReference type="ARBA" id="ARBA00023015"/>
    </source>
</evidence>
<evidence type="ECO:0000313" key="6">
    <source>
        <dbReference type="Proteomes" id="UP000216533"/>
    </source>
</evidence>
<dbReference type="AlphaFoldDB" id="A0A255E8J3"/>
<dbReference type="InterPro" id="IPR036388">
    <property type="entry name" value="WH-like_DNA-bd_sf"/>
</dbReference>
<gene>
    <name evidence="5" type="ORF">CGZ92_06390</name>
</gene>
<dbReference type="InterPro" id="IPR008920">
    <property type="entry name" value="TF_FadR/GntR_C"/>
</dbReference>
<dbReference type="Proteomes" id="UP000216533">
    <property type="component" value="Unassembled WGS sequence"/>
</dbReference>
<dbReference type="EMBL" id="NMVI01000015">
    <property type="protein sequence ID" value="OYN87884.1"/>
    <property type="molecule type" value="Genomic_DNA"/>
</dbReference>
<evidence type="ECO:0000256" key="2">
    <source>
        <dbReference type="ARBA" id="ARBA00023125"/>
    </source>
</evidence>
<dbReference type="InterPro" id="IPR036390">
    <property type="entry name" value="WH_DNA-bd_sf"/>
</dbReference>
<dbReference type="SUPFAM" id="SSF46785">
    <property type="entry name" value="Winged helix' DNA-binding domain"/>
    <property type="match status" value="1"/>
</dbReference>
<accession>A0A255E8J3</accession>
<organism evidence="5 6">
    <name type="scientific">Parenemella sanctibonifatiensis</name>
    <dbReference type="NCBI Taxonomy" id="2016505"/>
    <lineage>
        <taxon>Bacteria</taxon>
        <taxon>Bacillati</taxon>
        <taxon>Actinomycetota</taxon>
        <taxon>Actinomycetes</taxon>
        <taxon>Propionibacteriales</taxon>
        <taxon>Propionibacteriaceae</taxon>
        <taxon>Parenemella</taxon>
    </lineage>
</organism>
<dbReference type="Pfam" id="PF07729">
    <property type="entry name" value="FCD"/>
    <property type="match status" value="1"/>
</dbReference>
<proteinExistence type="predicted"/>
<dbReference type="SUPFAM" id="SSF48008">
    <property type="entry name" value="GntR ligand-binding domain-like"/>
    <property type="match status" value="1"/>
</dbReference>
<evidence type="ECO:0000313" key="5">
    <source>
        <dbReference type="EMBL" id="OYN87884.1"/>
    </source>
</evidence>
<dbReference type="PANTHER" id="PTHR43537">
    <property type="entry name" value="TRANSCRIPTIONAL REGULATOR, GNTR FAMILY"/>
    <property type="match status" value="1"/>
</dbReference>
<feature type="domain" description="HTH gntR-type" evidence="4">
    <location>
        <begin position="3"/>
        <end position="70"/>
    </location>
</feature>
<dbReference type="PANTHER" id="PTHR43537:SF44">
    <property type="entry name" value="GNTR FAMILY REGULATORY PROTEIN"/>
    <property type="match status" value="1"/>
</dbReference>
<dbReference type="PROSITE" id="PS50949">
    <property type="entry name" value="HTH_GNTR"/>
    <property type="match status" value="1"/>
</dbReference>
<sequence>MARSRFDDVLREVGLSIVSESVPPGTRLTLSDLEDRHSISRTLARDVVMALQALGLVESRRRAGISIQPRSSWQVLSPLVVAWRLSTRDRRSQLASLTDVRAAIEPTAARLAVTAATAAQRQRLVTLATRMVELDASGLGWADEYLAADIDFHSLLLEASGNEMLYAMRGMVAEVLRGRADQDRTTRTDPVAVRHHLLLAEAIAGADAASAEATSRRQLAMVHTELGLEQP</sequence>
<keyword evidence="3" id="KW-0804">Transcription</keyword>
<comment type="caution">
    <text evidence="5">The sequence shown here is derived from an EMBL/GenBank/DDBJ whole genome shotgun (WGS) entry which is preliminary data.</text>
</comment>
<evidence type="ECO:0000256" key="3">
    <source>
        <dbReference type="ARBA" id="ARBA00023163"/>
    </source>
</evidence>
<name>A0A255E8J3_9ACTN</name>
<dbReference type="GO" id="GO:0003677">
    <property type="term" value="F:DNA binding"/>
    <property type="evidence" value="ECO:0007669"/>
    <property type="project" value="UniProtKB-KW"/>
</dbReference>
<dbReference type="Gene3D" id="1.10.10.10">
    <property type="entry name" value="Winged helix-like DNA-binding domain superfamily/Winged helix DNA-binding domain"/>
    <property type="match status" value="1"/>
</dbReference>